<organism evidence="12 13">
    <name type="scientific">Brachionus plicatilis</name>
    <name type="common">Marine rotifer</name>
    <name type="synonym">Brachionus muelleri</name>
    <dbReference type="NCBI Taxonomy" id="10195"/>
    <lineage>
        <taxon>Eukaryota</taxon>
        <taxon>Metazoa</taxon>
        <taxon>Spiralia</taxon>
        <taxon>Gnathifera</taxon>
        <taxon>Rotifera</taxon>
        <taxon>Eurotatoria</taxon>
        <taxon>Monogononta</taxon>
        <taxon>Pseudotrocha</taxon>
        <taxon>Ploima</taxon>
        <taxon>Brachionidae</taxon>
        <taxon>Brachionus</taxon>
    </lineage>
</organism>
<gene>
    <name evidence="12" type="ORF">BpHYR1_003995</name>
</gene>
<evidence type="ECO:0000256" key="5">
    <source>
        <dbReference type="ARBA" id="ARBA00022737"/>
    </source>
</evidence>
<dbReference type="PROSITE" id="PS50005">
    <property type="entry name" value="TPR"/>
    <property type="match status" value="1"/>
</dbReference>
<sequence>MTESQVLRRLDYPAYCIKLLDNGLVAMAGGGGTAKTGVGNSLELGFISYKNNLAEFKQIHQFQSDDAIMKFVPFYLERHNLKKESKINDIYIAAALNQSVEIYKIQSCLKKLENKSKPQFEAGADVQFVSRIALDQTEDKENSITTIQVYRHGKKVYLIIGTTLGSILIYNLLVDNNNNITNTHSNEIDELQVNGDGVLLSVGKDSKCFIWSLDKLEKIDDDTNLRIKHIRFSNDSKFMYLSYIPRIRGGNKSMNSYIQKWVRVKDTLKEEVEKTVKVRNTILTCLQTSKDGYFVCAGDCEGKVYLYDHEMKRPEDFKKQHSSVITDLCFYYDEVFDRFLDMINCELNSSMSIVRLSMNLFKFFFLLFFYSHRNLKNLIYHQCFCQLKSKQINEIILKLLVRLVLFNYCSYCPLKNAVHLTLMLMIPLMRYSVLKIEFLKMLEGISKKMSHKSYDINEPVDFTLNIIEKGDSNIIVEESEYFTLEITRLFDDSVLKALGYDLDNLIGFILNKSEYATTVRQRLGFFNSLLNEIIHRAVYKMKLNELSELSFEINPDIFDESFAFKNKHHSQNVVFLDLKFKLRVIDVEKLKPYECVIYKNDENHLFNFCQEHKNDANELFKKSHIYSAFKRYHKSISYLIIADQLINDKISQKDSNEMSESCEDEMIQKLNDLKKQIKEQKAILYSNLAMCQLKSCNYEMAIVNCSMCLEIDRNNVKALYRRAQARTGRNDYDDALQDYMAALKLDSNNQEIKNKIAQLSKVYELKILLPLLPKDFHSPFLS</sequence>
<evidence type="ECO:0000256" key="2">
    <source>
        <dbReference type="ARBA" id="ARBA00022448"/>
    </source>
</evidence>
<evidence type="ECO:0000256" key="9">
    <source>
        <dbReference type="ARBA" id="ARBA00022989"/>
    </source>
</evidence>
<dbReference type="InterPro" id="IPR015943">
    <property type="entry name" value="WD40/YVTN_repeat-like_dom_sf"/>
</dbReference>
<dbReference type="PANTHER" id="PTHR23284:SF0">
    <property type="entry name" value="PROLACTIN REGULATORY ELEMENT-BINDING PROTEIN"/>
    <property type="match status" value="1"/>
</dbReference>
<accession>A0A3M7T0Q4</accession>
<keyword evidence="2" id="KW-0813">Transport</keyword>
<keyword evidence="6" id="KW-0256">Endoplasmic reticulum</keyword>
<dbReference type="OrthoDB" id="433738at2759"/>
<evidence type="ECO:0000256" key="3">
    <source>
        <dbReference type="ARBA" id="ARBA00022574"/>
    </source>
</evidence>
<evidence type="ECO:0000313" key="12">
    <source>
        <dbReference type="EMBL" id="RNA41624.1"/>
    </source>
</evidence>
<dbReference type="SUPFAM" id="SSF50978">
    <property type="entry name" value="WD40 repeat-like"/>
    <property type="match status" value="1"/>
</dbReference>
<dbReference type="GO" id="GO:0005085">
    <property type="term" value="F:guanyl-nucleotide exchange factor activity"/>
    <property type="evidence" value="ECO:0007669"/>
    <property type="project" value="InterPro"/>
</dbReference>
<keyword evidence="8" id="KW-0653">Protein transport</keyword>
<evidence type="ECO:0000256" key="1">
    <source>
        <dbReference type="ARBA" id="ARBA00004389"/>
    </source>
</evidence>
<dbReference type="GO" id="GO:0006888">
    <property type="term" value="P:endoplasmic reticulum to Golgi vesicle-mediated transport"/>
    <property type="evidence" value="ECO:0007669"/>
    <property type="project" value="TreeGrafter"/>
</dbReference>
<dbReference type="InterPro" id="IPR011990">
    <property type="entry name" value="TPR-like_helical_dom_sf"/>
</dbReference>
<keyword evidence="11" id="KW-0802">TPR repeat</keyword>
<evidence type="ECO:0000256" key="6">
    <source>
        <dbReference type="ARBA" id="ARBA00022824"/>
    </source>
</evidence>
<evidence type="ECO:0000313" key="13">
    <source>
        <dbReference type="Proteomes" id="UP000276133"/>
    </source>
</evidence>
<keyword evidence="4" id="KW-0812">Transmembrane</keyword>
<protein>
    <submittedName>
        <fullName evidence="12">70 kDa peptidyl-prolyl isomerase</fullName>
    </submittedName>
</protein>
<dbReference type="SMART" id="SM00320">
    <property type="entry name" value="WD40"/>
    <property type="match status" value="2"/>
</dbReference>
<comment type="subcellular location">
    <subcellularLocation>
        <location evidence="1">Endoplasmic reticulum membrane</location>
        <topology evidence="1">Single-pass membrane protein</topology>
    </subcellularLocation>
</comment>
<dbReference type="InterPro" id="IPR019734">
    <property type="entry name" value="TPR_rpt"/>
</dbReference>
<dbReference type="SMART" id="SM00028">
    <property type="entry name" value="TPR"/>
    <property type="match status" value="2"/>
</dbReference>
<dbReference type="InterPro" id="IPR001680">
    <property type="entry name" value="WD40_rpt"/>
</dbReference>
<evidence type="ECO:0000256" key="10">
    <source>
        <dbReference type="ARBA" id="ARBA00023136"/>
    </source>
</evidence>
<dbReference type="Gene3D" id="1.25.40.10">
    <property type="entry name" value="Tetratricopeptide repeat domain"/>
    <property type="match status" value="1"/>
</dbReference>
<evidence type="ECO:0000256" key="4">
    <source>
        <dbReference type="ARBA" id="ARBA00022692"/>
    </source>
</evidence>
<dbReference type="GO" id="GO:0016853">
    <property type="term" value="F:isomerase activity"/>
    <property type="evidence" value="ECO:0007669"/>
    <property type="project" value="UniProtKB-KW"/>
</dbReference>
<feature type="repeat" description="TPR" evidence="11">
    <location>
        <begin position="716"/>
        <end position="749"/>
    </location>
</feature>
<dbReference type="GO" id="GO:0015031">
    <property type="term" value="P:protein transport"/>
    <property type="evidence" value="ECO:0007669"/>
    <property type="project" value="UniProtKB-KW"/>
</dbReference>
<dbReference type="GO" id="GO:0005789">
    <property type="term" value="C:endoplasmic reticulum membrane"/>
    <property type="evidence" value="ECO:0007669"/>
    <property type="project" value="UniProtKB-SubCell"/>
</dbReference>
<keyword evidence="9" id="KW-1133">Transmembrane helix</keyword>
<name>A0A3M7T0Q4_BRAPC</name>
<dbReference type="EMBL" id="REGN01000478">
    <property type="protein sequence ID" value="RNA41624.1"/>
    <property type="molecule type" value="Genomic_DNA"/>
</dbReference>
<reference evidence="12 13" key="1">
    <citation type="journal article" date="2018" name="Sci. Rep.">
        <title>Genomic signatures of local adaptation to the degree of environmental predictability in rotifers.</title>
        <authorList>
            <person name="Franch-Gras L."/>
            <person name="Hahn C."/>
            <person name="Garcia-Roger E.M."/>
            <person name="Carmona M.J."/>
            <person name="Serra M."/>
            <person name="Gomez A."/>
        </authorList>
    </citation>
    <scope>NUCLEOTIDE SEQUENCE [LARGE SCALE GENOMIC DNA]</scope>
    <source>
        <strain evidence="12">HYR1</strain>
    </source>
</reference>
<keyword evidence="3" id="KW-0853">WD repeat</keyword>
<evidence type="ECO:0000256" key="7">
    <source>
        <dbReference type="ARBA" id="ARBA00022892"/>
    </source>
</evidence>
<dbReference type="STRING" id="10195.A0A3M7T0Q4"/>
<evidence type="ECO:0000256" key="11">
    <source>
        <dbReference type="PROSITE-ProRule" id="PRU00339"/>
    </source>
</evidence>
<evidence type="ECO:0000256" key="8">
    <source>
        <dbReference type="ARBA" id="ARBA00022927"/>
    </source>
</evidence>
<dbReference type="InterPro" id="IPR036322">
    <property type="entry name" value="WD40_repeat_dom_sf"/>
</dbReference>
<comment type="caution">
    <text evidence="12">The sequence shown here is derived from an EMBL/GenBank/DDBJ whole genome shotgun (WGS) entry which is preliminary data.</text>
</comment>
<dbReference type="Proteomes" id="UP000276133">
    <property type="component" value="Unassembled WGS sequence"/>
</dbReference>
<keyword evidence="5" id="KW-0677">Repeat</keyword>
<dbReference type="PANTHER" id="PTHR23284">
    <property type="entry name" value="PROLACTIN REGULATORY ELEMENT BINDING PROTEIN"/>
    <property type="match status" value="1"/>
</dbReference>
<dbReference type="InterPro" id="IPR045260">
    <property type="entry name" value="Sec12-like"/>
</dbReference>
<proteinExistence type="predicted"/>
<dbReference type="SUPFAM" id="SSF48452">
    <property type="entry name" value="TPR-like"/>
    <property type="match status" value="1"/>
</dbReference>
<dbReference type="Gene3D" id="2.130.10.10">
    <property type="entry name" value="YVTN repeat-like/Quinoprotein amine dehydrogenase"/>
    <property type="match status" value="1"/>
</dbReference>
<keyword evidence="10" id="KW-0472">Membrane</keyword>
<keyword evidence="7" id="KW-0931">ER-Golgi transport</keyword>
<keyword evidence="12" id="KW-0413">Isomerase</keyword>
<dbReference type="AlphaFoldDB" id="A0A3M7T0Q4"/>
<keyword evidence="13" id="KW-1185">Reference proteome</keyword>
<dbReference type="GO" id="GO:0003400">
    <property type="term" value="P:regulation of COPII vesicle coating"/>
    <property type="evidence" value="ECO:0007669"/>
    <property type="project" value="TreeGrafter"/>
</dbReference>